<feature type="region of interest" description="Disordered" evidence="2">
    <location>
        <begin position="143"/>
        <end position="165"/>
    </location>
</feature>
<comment type="similarity">
    <text evidence="1">Belongs to the ROK (NagC/XylR) family.</text>
</comment>
<reference evidence="4" key="1">
    <citation type="journal article" date="2019" name="Int. J. Syst. Evol. Microbiol.">
        <title>The Global Catalogue of Microorganisms (GCM) 10K type strain sequencing project: providing services to taxonomists for standard genome sequencing and annotation.</title>
        <authorList>
            <consortium name="The Broad Institute Genomics Platform"/>
            <consortium name="The Broad Institute Genome Sequencing Center for Infectious Disease"/>
            <person name="Wu L."/>
            <person name="Ma J."/>
        </authorList>
    </citation>
    <scope>NUCLEOTIDE SEQUENCE [LARGE SCALE GENOMIC DNA]</scope>
    <source>
        <strain evidence="4">JCM 17906</strain>
    </source>
</reference>
<evidence type="ECO:0000313" key="4">
    <source>
        <dbReference type="Proteomes" id="UP001501598"/>
    </source>
</evidence>
<sequence>MATSPVGPAALRRHNLGLLLAALREGPASRAALAARTGLTRATVASLLDPLVADGVLDEATAAPSGVGRPARPVSFAPGAPVALGISVEIDGLVGCAVGLDGRLTALRRIAVDHTGLTAAAIADGAGRFAAALAADLAAGTADTGAGRSPGAGPSRGRVVGPRGSGAGRRVLGTALALPALLSGPATDPLVVRAPNLPALTGTRPAQAFTAAFPGPLVVGNEATLGALAHLDVAPDFVYVSGDVGIGGGLVVDGGVWRGARGFAGEIGHVVVDREGPPCGCGGRGCVEQYAGRTALLSAACAADLDALELALRDDDPRARRAVDRAGAALGVGLASVVNVVDLPVVVLGGTLARLVEHLRPTVESELAQRCMGHPPDRVVASRRHGTATVRGAAEAVLTEVLTDPDRLRPPA</sequence>
<dbReference type="PANTHER" id="PTHR18964:SF149">
    <property type="entry name" value="BIFUNCTIONAL UDP-N-ACETYLGLUCOSAMINE 2-EPIMERASE_N-ACETYLMANNOSAMINE KINASE"/>
    <property type="match status" value="1"/>
</dbReference>
<dbReference type="Gene3D" id="3.30.420.40">
    <property type="match status" value="2"/>
</dbReference>
<keyword evidence="4" id="KW-1185">Reference proteome</keyword>
<dbReference type="InterPro" id="IPR043129">
    <property type="entry name" value="ATPase_NBD"/>
</dbReference>
<dbReference type="Proteomes" id="UP001501598">
    <property type="component" value="Unassembled WGS sequence"/>
</dbReference>
<evidence type="ECO:0000313" key="3">
    <source>
        <dbReference type="EMBL" id="GAA4552874.1"/>
    </source>
</evidence>
<protein>
    <submittedName>
        <fullName evidence="3">ROK family transcriptional regulator</fullName>
    </submittedName>
</protein>
<name>A0ABP8RWV1_9PSEU</name>
<dbReference type="InterPro" id="IPR036388">
    <property type="entry name" value="WH-like_DNA-bd_sf"/>
</dbReference>
<dbReference type="EMBL" id="BAABGT010000075">
    <property type="protein sequence ID" value="GAA4552874.1"/>
    <property type="molecule type" value="Genomic_DNA"/>
</dbReference>
<dbReference type="InterPro" id="IPR000600">
    <property type="entry name" value="ROK"/>
</dbReference>
<dbReference type="Gene3D" id="1.10.10.10">
    <property type="entry name" value="Winged helix-like DNA-binding domain superfamily/Winged helix DNA-binding domain"/>
    <property type="match status" value="1"/>
</dbReference>
<evidence type="ECO:0000256" key="2">
    <source>
        <dbReference type="SAM" id="MobiDB-lite"/>
    </source>
</evidence>
<dbReference type="InterPro" id="IPR036390">
    <property type="entry name" value="WH_DNA-bd_sf"/>
</dbReference>
<gene>
    <name evidence="3" type="ORF">GCM10023175_47480</name>
</gene>
<dbReference type="SUPFAM" id="SSF53067">
    <property type="entry name" value="Actin-like ATPase domain"/>
    <property type="match status" value="1"/>
</dbReference>
<dbReference type="RefSeq" id="WP_345422639.1">
    <property type="nucleotide sequence ID" value="NZ_BAABGT010000075.1"/>
</dbReference>
<proteinExistence type="inferred from homology"/>
<dbReference type="Pfam" id="PF00480">
    <property type="entry name" value="ROK"/>
    <property type="match status" value="1"/>
</dbReference>
<evidence type="ECO:0000256" key="1">
    <source>
        <dbReference type="ARBA" id="ARBA00006479"/>
    </source>
</evidence>
<dbReference type="SUPFAM" id="SSF46785">
    <property type="entry name" value="Winged helix' DNA-binding domain"/>
    <property type="match status" value="1"/>
</dbReference>
<comment type="caution">
    <text evidence="3">The sequence shown here is derived from an EMBL/GenBank/DDBJ whole genome shotgun (WGS) entry which is preliminary data.</text>
</comment>
<organism evidence="3 4">
    <name type="scientific">Pseudonocardia xishanensis</name>
    <dbReference type="NCBI Taxonomy" id="630995"/>
    <lineage>
        <taxon>Bacteria</taxon>
        <taxon>Bacillati</taxon>
        <taxon>Actinomycetota</taxon>
        <taxon>Actinomycetes</taxon>
        <taxon>Pseudonocardiales</taxon>
        <taxon>Pseudonocardiaceae</taxon>
        <taxon>Pseudonocardia</taxon>
    </lineage>
</organism>
<accession>A0ABP8RWV1</accession>
<dbReference type="PANTHER" id="PTHR18964">
    <property type="entry name" value="ROK (REPRESSOR, ORF, KINASE) FAMILY"/>
    <property type="match status" value="1"/>
</dbReference>